<dbReference type="EMBL" id="BNBO01000003">
    <property type="protein sequence ID" value="GHH62443.1"/>
    <property type="molecule type" value="Genomic_DNA"/>
</dbReference>
<organism evidence="2 3">
    <name type="scientific">Kitasatospora indigofera</name>
    <dbReference type="NCBI Taxonomy" id="67307"/>
    <lineage>
        <taxon>Bacteria</taxon>
        <taxon>Bacillati</taxon>
        <taxon>Actinomycetota</taxon>
        <taxon>Actinomycetes</taxon>
        <taxon>Kitasatosporales</taxon>
        <taxon>Streptomycetaceae</taxon>
        <taxon>Kitasatospora</taxon>
    </lineage>
</organism>
<gene>
    <name evidence="2" type="ORF">GCM10018781_10670</name>
</gene>
<evidence type="ECO:0000256" key="1">
    <source>
        <dbReference type="SAM" id="MobiDB-lite"/>
    </source>
</evidence>
<feature type="region of interest" description="Disordered" evidence="1">
    <location>
        <begin position="39"/>
        <end position="60"/>
    </location>
</feature>
<keyword evidence="3" id="KW-1185">Reference proteome</keyword>
<protein>
    <submittedName>
        <fullName evidence="2">Uncharacterized protein</fullName>
    </submittedName>
</protein>
<evidence type="ECO:0000313" key="2">
    <source>
        <dbReference type="EMBL" id="GHH62443.1"/>
    </source>
</evidence>
<dbReference type="AlphaFoldDB" id="A0A919FDM6"/>
<evidence type="ECO:0000313" key="3">
    <source>
        <dbReference type="Proteomes" id="UP000617734"/>
    </source>
</evidence>
<reference evidence="2" key="2">
    <citation type="submission" date="2020-09" db="EMBL/GenBank/DDBJ databases">
        <authorList>
            <person name="Sun Q."/>
            <person name="Ohkuma M."/>
        </authorList>
    </citation>
    <scope>NUCLEOTIDE SEQUENCE</scope>
    <source>
        <strain evidence="2">JCM 4646</strain>
    </source>
</reference>
<proteinExistence type="predicted"/>
<reference evidence="2" key="1">
    <citation type="journal article" date="2014" name="Int. J. Syst. Evol. Microbiol.">
        <title>Complete genome sequence of Corynebacterium casei LMG S-19264T (=DSM 44701T), isolated from a smear-ripened cheese.</title>
        <authorList>
            <consortium name="US DOE Joint Genome Institute (JGI-PGF)"/>
            <person name="Walter F."/>
            <person name="Albersmeier A."/>
            <person name="Kalinowski J."/>
            <person name="Ruckert C."/>
        </authorList>
    </citation>
    <scope>NUCLEOTIDE SEQUENCE</scope>
    <source>
        <strain evidence="2">JCM 4646</strain>
    </source>
</reference>
<dbReference type="Proteomes" id="UP000617734">
    <property type="component" value="Unassembled WGS sequence"/>
</dbReference>
<sequence length="60" mass="6481">MTSISMTAEMDKAMTAHTPSRVRHAWGRVAVGTVRDKRFGWAGPGTGPDDHSMDQVIPDG</sequence>
<accession>A0A919FDM6</accession>
<comment type="caution">
    <text evidence="2">The sequence shown here is derived from an EMBL/GenBank/DDBJ whole genome shotgun (WGS) entry which is preliminary data.</text>
</comment>
<name>A0A919FDM6_9ACTN</name>